<evidence type="ECO:0000256" key="1">
    <source>
        <dbReference type="ARBA" id="ARBA00004196"/>
    </source>
</evidence>
<feature type="chain" id="PRO_5041646349" evidence="5">
    <location>
        <begin position="23"/>
        <end position="603"/>
    </location>
</feature>
<protein>
    <submittedName>
        <fullName evidence="7">ABC transporter substrate-binding protein</fullName>
    </submittedName>
</protein>
<evidence type="ECO:0000313" key="8">
    <source>
        <dbReference type="Proteomes" id="UP001177769"/>
    </source>
</evidence>
<name>A0AA95NIY5_9BURK</name>
<accession>A0AA95NIY5</accession>
<dbReference type="GO" id="GO:1904680">
    <property type="term" value="F:peptide transmembrane transporter activity"/>
    <property type="evidence" value="ECO:0007669"/>
    <property type="project" value="TreeGrafter"/>
</dbReference>
<dbReference type="Gene3D" id="3.40.190.10">
    <property type="entry name" value="Periplasmic binding protein-like II"/>
    <property type="match status" value="1"/>
</dbReference>
<dbReference type="PIRSF" id="PIRSF002741">
    <property type="entry name" value="MppA"/>
    <property type="match status" value="1"/>
</dbReference>
<dbReference type="RefSeq" id="WP_285234328.1">
    <property type="nucleotide sequence ID" value="NZ_CP116346.1"/>
</dbReference>
<dbReference type="AlphaFoldDB" id="A0AA95NIY5"/>
<organism evidence="7 8">
    <name type="scientific">Paucibacter sediminis</name>
    <dbReference type="NCBI Taxonomy" id="3019553"/>
    <lineage>
        <taxon>Bacteria</taxon>
        <taxon>Pseudomonadati</taxon>
        <taxon>Pseudomonadota</taxon>
        <taxon>Betaproteobacteria</taxon>
        <taxon>Burkholderiales</taxon>
        <taxon>Sphaerotilaceae</taxon>
        <taxon>Roseateles</taxon>
    </lineage>
</organism>
<dbReference type="InterPro" id="IPR000914">
    <property type="entry name" value="SBP_5_dom"/>
</dbReference>
<evidence type="ECO:0000259" key="6">
    <source>
        <dbReference type="Pfam" id="PF00496"/>
    </source>
</evidence>
<sequence length="603" mass="68188">MKRLLLILAAALGLLHAGMAGAAEAPAAPKLLRYSFRVAETGFDPGRVTDIYSRIITSHIFEGLYTYDHLARPAKLVPQTAVGMPEVSDDFRTWTIKLQPGIFFADDPVFKGKKRELTAEDYVFVLKRAADPENNSPHWSEIDEQGFVGLAEYRAEVLKQKKRFDYDHPIAGLRALDRYTLQLRLKQTRPRLIEILAQTDLYGAVAREVIEAYGEQSMGHPVGTGPFVLKQWRRSSLIVLEKNPGYRERYYDAQPNADDAEGQALLARFKGRRIPMIDRVEVSIIEENQPRWLSFLGGEFDLLERVPEDFVNQAMPRGKLAPNLAKRGIQGYRTLASDVLYTAFNMDDPVVGGYTAERIALRRAIGLATNSPRENALVRRGQAVVAQSLYLPNTSGYDPDYRSEMGDYDPARANALLDLYGYKDVDGDGWRELPDGSPLLLESLTTPDGFQRQIDELWQKSLAKVGLRLKFKVAKWPENLKSMRAGKYQIWSLANSASMPDGKDSLAALHTGHIGTYNYARFSLPEMDKLFDAVGSLPDGPERDAVFLTSKRLATAYMPYKYRGHRFLSDLAHAQLIGYRRHSFKQNWWEFVDIDDSKKRAVK</sequence>
<dbReference type="InterPro" id="IPR030678">
    <property type="entry name" value="Peptide/Ni-bd"/>
</dbReference>
<dbReference type="PANTHER" id="PTHR30290">
    <property type="entry name" value="PERIPLASMIC BINDING COMPONENT OF ABC TRANSPORTER"/>
    <property type="match status" value="1"/>
</dbReference>
<dbReference type="Gene3D" id="3.90.76.10">
    <property type="entry name" value="Dipeptide-binding Protein, Domain 1"/>
    <property type="match status" value="1"/>
</dbReference>
<feature type="signal peptide" evidence="5">
    <location>
        <begin position="1"/>
        <end position="22"/>
    </location>
</feature>
<evidence type="ECO:0000256" key="2">
    <source>
        <dbReference type="ARBA" id="ARBA00005695"/>
    </source>
</evidence>
<dbReference type="KEGG" id="pais:PFX98_06300"/>
<feature type="domain" description="Solute-binding protein family 5" evidence="6">
    <location>
        <begin position="75"/>
        <end position="509"/>
    </location>
</feature>
<dbReference type="GO" id="GO:0043190">
    <property type="term" value="C:ATP-binding cassette (ABC) transporter complex"/>
    <property type="evidence" value="ECO:0007669"/>
    <property type="project" value="InterPro"/>
</dbReference>
<evidence type="ECO:0000313" key="7">
    <source>
        <dbReference type="EMBL" id="WIT13218.1"/>
    </source>
</evidence>
<keyword evidence="4 5" id="KW-0732">Signal</keyword>
<dbReference type="GO" id="GO:0030288">
    <property type="term" value="C:outer membrane-bounded periplasmic space"/>
    <property type="evidence" value="ECO:0007669"/>
    <property type="project" value="UniProtKB-ARBA"/>
</dbReference>
<evidence type="ECO:0000256" key="4">
    <source>
        <dbReference type="ARBA" id="ARBA00022729"/>
    </source>
</evidence>
<evidence type="ECO:0000256" key="3">
    <source>
        <dbReference type="ARBA" id="ARBA00022448"/>
    </source>
</evidence>
<dbReference type="EMBL" id="CP116346">
    <property type="protein sequence ID" value="WIT13218.1"/>
    <property type="molecule type" value="Genomic_DNA"/>
</dbReference>
<comment type="subcellular location">
    <subcellularLocation>
        <location evidence="1">Cell envelope</location>
    </subcellularLocation>
</comment>
<dbReference type="InterPro" id="IPR039424">
    <property type="entry name" value="SBP_5"/>
</dbReference>
<dbReference type="Gene3D" id="3.10.105.10">
    <property type="entry name" value="Dipeptide-binding Protein, Domain 3"/>
    <property type="match status" value="1"/>
</dbReference>
<keyword evidence="8" id="KW-1185">Reference proteome</keyword>
<keyword evidence="3" id="KW-0813">Transport</keyword>
<comment type="similarity">
    <text evidence="2">Belongs to the bacterial solute-binding protein 5 family.</text>
</comment>
<gene>
    <name evidence="7" type="ORF">PFX98_06300</name>
</gene>
<dbReference type="SUPFAM" id="SSF53850">
    <property type="entry name" value="Periplasmic binding protein-like II"/>
    <property type="match status" value="1"/>
</dbReference>
<evidence type="ECO:0000256" key="5">
    <source>
        <dbReference type="SAM" id="SignalP"/>
    </source>
</evidence>
<dbReference type="PANTHER" id="PTHR30290:SF10">
    <property type="entry name" value="PERIPLASMIC OLIGOPEPTIDE-BINDING PROTEIN-RELATED"/>
    <property type="match status" value="1"/>
</dbReference>
<reference evidence="7" key="1">
    <citation type="submission" date="2023-01" db="EMBL/GenBank/DDBJ databases">
        <title>Whole genome sequence of Paucibacter sp. S2-9 isolated from pond sediment.</title>
        <authorList>
            <person name="Jung J.Y."/>
        </authorList>
    </citation>
    <scope>NUCLEOTIDE SEQUENCE</scope>
    <source>
        <strain evidence="7">S2-9</strain>
    </source>
</reference>
<dbReference type="Proteomes" id="UP001177769">
    <property type="component" value="Chromosome"/>
</dbReference>
<dbReference type="Pfam" id="PF00496">
    <property type="entry name" value="SBP_bac_5"/>
    <property type="match status" value="1"/>
</dbReference>
<dbReference type="GO" id="GO:0015833">
    <property type="term" value="P:peptide transport"/>
    <property type="evidence" value="ECO:0007669"/>
    <property type="project" value="TreeGrafter"/>
</dbReference>
<proteinExistence type="inferred from homology"/>